<organism evidence="2 3">
    <name type="scientific">Platanthera guangdongensis</name>
    <dbReference type="NCBI Taxonomy" id="2320717"/>
    <lineage>
        <taxon>Eukaryota</taxon>
        <taxon>Viridiplantae</taxon>
        <taxon>Streptophyta</taxon>
        <taxon>Embryophyta</taxon>
        <taxon>Tracheophyta</taxon>
        <taxon>Spermatophyta</taxon>
        <taxon>Magnoliopsida</taxon>
        <taxon>Liliopsida</taxon>
        <taxon>Asparagales</taxon>
        <taxon>Orchidaceae</taxon>
        <taxon>Orchidoideae</taxon>
        <taxon>Orchideae</taxon>
        <taxon>Orchidinae</taxon>
        <taxon>Platanthera</taxon>
    </lineage>
</organism>
<reference evidence="2 3" key="1">
    <citation type="journal article" date="2022" name="Nat. Plants">
        <title>Genomes of leafy and leafless Platanthera orchids illuminate the evolution of mycoheterotrophy.</title>
        <authorList>
            <person name="Li M.H."/>
            <person name="Liu K.W."/>
            <person name="Li Z."/>
            <person name="Lu H.C."/>
            <person name="Ye Q.L."/>
            <person name="Zhang D."/>
            <person name="Wang J.Y."/>
            <person name="Li Y.F."/>
            <person name="Zhong Z.M."/>
            <person name="Liu X."/>
            <person name="Yu X."/>
            <person name="Liu D.K."/>
            <person name="Tu X.D."/>
            <person name="Liu B."/>
            <person name="Hao Y."/>
            <person name="Liao X.Y."/>
            <person name="Jiang Y.T."/>
            <person name="Sun W.H."/>
            <person name="Chen J."/>
            <person name="Chen Y.Q."/>
            <person name="Ai Y."/>
            <person name="Zhai J.W."/>
            <person name="Wu S.S."/>
            <person name="Zhou Z."/>
            <person name="Hsiao Y.Y."/>
            <person name="Wu W.L."/>
            <person name="Chen Y.Y."/>
            <person name="Lin Y.F."/>
            <person name="Hsu J.L."/>
            <person name="Li C.Y."/>
            <person name="Wang Z.W."/>
            <person name="Zhao X."/>
            <person name="Zhong W.Y."/>
            <person name="Ma X.K."/>
            <person name="Ma L."/>
            <person name="Huang J."/>
            <person name="Chen G.Z."/>
            <person name="Huang M.Z."/>
            <person name="Huang L."/>
            <person name="Peng D.H."/>
            <person name="Luo Y.B."/>
            <person name="Zou S.Q."/>
            <person name="Chen S.P."/>
            <person name="Lan S."/>
            <person name="Tsai W.C."/>
            <person name="Van de Peer Y."/>
            <person name="Liu Z.J."/>
        </authorList>
    </citation>
    <scope>NUCLEOTIDE SEQUENCE [LARGE SCALE GENOMIC DNA]</scope>
    <source>
        <strain evidence="2">Lor288</strain>
    </source>
</reference>
<evidence type="ECO:0000313" key="3">
    <source>
        <dbReference type="Proteomes" id="UP001412067"/>
    </source>
</evidence>
<feature type="signal peptide" evidence="1">
    <location>
        <begin position="1"/>
        <end position="32"/>
    </location>
</feature>
<name>A0ABR2LUY3_9ASPA</name>
<gene>
    <name evidence="2" type="ORF">KSP40_PGU006314</name>
</gene>
<keyword evidence="3" id="KW-1185">Reference proteome</keyword>
<protein>
    <submittedName>
        <fullName evidence="2">Uncharacterized protein</fullName>
    </submittedName>
</protein>
<feature type="chain" id="PRO_5046028222" evidence="1">
    <location>
        <begin position="33"/>
        <end position="114"/>
    </location>
</feature>
<dbReference type="EMBL" id="JBBWWR010000014">
    <property type="protein sequence ID" value="KAK8952674.1"/>
    <property type="molecule type" value="Genomic_DNA"/>
</dbReference>
<evidence type="ECO:0000256" key="1">
    <source>
        <dbReference type="SAM" id="SignalP"/>
    </source>
</evidence>
<proteinExistence type="predicted"/>
<keyword evidence="1" id="KW-0732">Signal</keyword>
<sequence>MDTRLDIPASTPRSQAPKLALLLHVLVRAAEAFAGGGSREVAGVQPLSTISIQKVALALDDSASIKASPILLGLQRLASVESRCTLPFLIRKKFRLVDVEKLSIRAVRTKNGVR</sequence>
<dbReference type="Proteomes" id="UP001412067">
    <property type="component" value="Unassembled WGS sequence"/>
</dbReference>
<comment type="caution">
    <text evidence="2">The sequence shown here is derived from an EMBL/GenBank/DDBJ whole genome shotgun (WGS) entry which is preliminary data.</text>
</comment>
<evidence type="ECO:0000313" key="2">
    <source>
        <dbReference type="EMBL" id="KAK8952674.1"/>
    </source>
</evidence>
<accession>A0ABR2LUY3</accession>